<evidence type="ECO:0000313" key="9">
    <source>
        <dbReference type="EMBL" id="ANB09747.1"/>
    </source>
</evidence>
<evidence type="ECO:0000256" key="2">
    <source>
        <dbReference type="ARBA" id="ARBA00010388"/>
    </source>
</evidence>
<reference evidence="9 10" key="2">
    <citation type="journal article" date="2016" name="Genome Announc.">
        <title>Complete Genome Sequence of Streptomyces ambofaciens DSM 40697, a Paradigm for Genome Plasticity Studies.</title>
        <authorList>
            <person name="Thibessard A."/>
            <person name="Leblond P."/>
        </authorList>
    </citation>
    <scope>NUCLEOTIDE SEQUENCE [LARGE SCALE GENOMIC DNA]</scope>
    <source>
        <strain evidence="9 10">DSM 40697</strain>
    </source>
</reference>
<dbReference type="InterPro" id="IPR050601">
    <property type="entry name" value="CPA3_antiporter_subunitC"/>
</dbReference>
<dbReference type="NCBIfam" id="NF005929">
    <property type="entry name" value="PRK07946.1"/>
    <property type="match status" value="1"/>
</dbReference>
<gene>
    <name evidence="9" type="ORF">SAM40697_5792</name>
</gene>
<evidence type="ECO:0000256" key="6">
    <source>
        <dbReference type="ARBA" id="ARBA00023136"/>
    </source>
</evidence>
<evidence type="ECO:0000256" key="8">
    <source>
        <dbReference type="SAM" id="Phobius"/>
    </source>
</evidence>
<dbReference type="RefSeq" id="WP_063483689.1">
    <property type="nucleotide sequence ID" value="NZ_CP012949.1"/>
</dbReference>
<feature type="transmembrane region" description="Helical" evidence="8">
    <location>
        <begin position="6"/>
        <end position="23"/>
    </location>
</feature>
<dbReference type="InterPro" id="IPR039428">
    <property type="entry name" value="NUOK/Mnh_C1-like"/>
</dbReference>
<accession>A0ABN4PEE5</accession>
<dbReference type="PANTHER" id="PTHR34583">
    <property type="entry name" value="ANTIPORTER SUBUNIT MNHC2-RELATED"/>
    <property type="match status" value="1"/>
</dbReference>
<organism evidence="9 10">
    <name type="scientific">Streptomyces ambofaciens</name>
    <dbReference type="NCBI Taxonomy" id="1889"/>
    <lineage>
        <taxon>Bacteria</taxon>
        <taxon>Bacillati</taxon>
        <taxon>Actinomycetota</taxon>
        <taxon>Actinomycetes</taxon>
        <taxon>Kitasatosporales</taxon>
        <taxon>Streptomycetaceae</taxon>
        <taxon>Streptomyces</taxon>
    </lineage>
</organism>
<comment type="similarity">
    <text evidence="2">Belongs to the CPA3 antiporters (TC 2.A.63) subunit C family.</text>
</comment>
<evidence type="ECO:0000256" key="4">
    <source>
        <dbReference type="ARBA" id="ARBA00022692"/>
    </source>
</evidence>
<feature type="transmembrane region" description="Helical" evidence="8">
    <location>
        <begin position="30"/>
        <end position="53"/>
    </location>
</feature>
<evidence type="ECO:0000256" key="3">
    <source>
        <dbReference type="ARBA" id="ARBA00022475"/>
    </source>
</evidence>
<evidence type="ECO:0000256" key="7">
    <source>
        <dbReference type="SAM" id="MobiDB-lite"/>
    </source>
</evidence>
<keyword evidence="6 8" id="KW-0472">Membrane</keyword>
<feature type="compositionally biased region" description="Low complexity" evidence="7">
    <location>
        <begin position="246"/>
        <end position="258"/>
    </location>
</feature>
<keyword evidence="3" id="KW-1003">Cell membrane</keyword>
<keyword evidence="5 8" id="KW-1133">Transmembrane helix</keyword>
<feature type="compositionally biased region" description="Basic and acidic residues" evidence="7">
    <location>
        <begin position="220"/>
        <end position="234"/>
    </location>
</feature>
<keyword evidence="10" id="KW-1185">Reference proteome</keyword>
<dbReference type="EMBL" id="CP012949">
    <property type="protein sequence ID" value="ANB09747.1"/>
    <property type="molecule type" value="Genomic_DNA"/>
</dbReference>
<dbReference type="Pfam" id="PF00420">
    <property type="entry name" value="Oxidored_q2"/>
    <property type="match status" value="1"/>
</dbReference>
<evidence type="ECO:0000256" key="1">
    <source>
        <dbReference type="ARBA" id="ARBA00004651"/>
    </source>
</evidence>
<sequence length="286" mass="30475">MTVSLSLLVSAAVLAAVGATLLLTRSLTRILLGAVVLGNGVNLLVLASTGSAGEAPLLYPNVIRNRVTDPLPQAIALTAIVITLATTAFLLAMAYRSHQVTGSDEISDDTEDRLVALRAEFLHRRSELRDRYREARAEPGTDPELDARYRAARKRLRRRVREERAYQARATDVSGNLWNDILGADPEDYREGRELGSTDAAGRPGPAPARDAGPSNDPEETGREPDSHPGEDSCHPVPDQPDDPEGAGTEGTESPEGAEGAEGPEGPEDTEGPEGTDGTEGTEEPR</sequence>
<comment type="subcellular location">
    <subcellularLocation>
        <location evidence="1">Cell membrane</location>
        <topology evidence="1">Multi-pass membrane protein</topology>
    </subcellularLocation>
</comment>
<protein>
    <submittedName>
        <fullName evidence="9">Cation:proton antiporter</fullName>
    </submittedName>
</protein>
<feature type="region of interest" description="Disordered" evidence="7">
    <location>
        <begin position="188"/>
        <end position="286"/>
    </location>
</feature>
<dbReference type="Proteomes" id="UP000076720">
    <property type="component" value="Chromosome"/>
</dbReference>
<evidence type="ECO:0000313" key="10">
    <source>
        <dbReference type="Proteomes" id="UP000076720"/>
    </source>
</evidence>
<dbReference type="Gene3D" id="1.10.287.3510">
    <property type="match status" value="1"/>
</dbReference>
<feature type="transmembrane region" description="Helical" evidence="8">
    <location>
        <begin position="73"/>
        <end position="95"/>
    </location>
</feature>
<dbReference type="PANTHER" id="PTHR34583:SF2">
    <property type="entry name" value="ANTIPORTER SUBUNIT MNHC2-RELATED"/>
    <property type="match status" value="1"/>
</dbReference>
<proteinExistence type="inferred from homology"/>
<feature type="compositionally biased region" description="Low complexity" evidence="7">
    <location>
        <begin position="199"/>
        <end position="214"/>
    </location>
</feature>
<reference evidence="10" key="1">
    <citation type="submission" date="2015-10" db="EMBL/GenBank/DDBJ databases">
        <title>Complete genome sequence of Streptomyces ambofaciens DSM 40697.</title>
        <authorList>
            <person name="Thibessard A."/>
            <person name="Leblond P."/>
        </authorList>
    </citation>
    <scope>NUCLEOTIDE SEQUENCE [LARGE SCALE GENOMIC DNA]</scope>
    <source>
        <strain evidence="10">DSM 40697</strain>
    </source>
</reference>
<keyword evidence="4 8" id="KW-0812">Transmembrane</keyword>
<feature type="compositionally biased region" description="Acidic residues" evidence="7">
    <location>
        <begin position="265"/>
        <end position="274"/>
    </location>
</feature>
<evidence type="ECO:0000256" key="5">
    <source>
        <dbReference type="ARBA" id="ARBA00022989"/>
    </source>
</evidence>
<name>A0ABN4PEE5_STRAM</name>